<sequence>MPPPKPKNDVDPPKPYSWEEQLREIDYYGVIFDHLVPEGEEDPETLQINIFEIEADGGEYAKTVMTAFNLDLEFFEGKRILAVPRCCQTRKGTTDRRRINGMVKWREEHPGHH</sequence>
<gene>
    <name evidence="1" type="ORF">K402DRAFT_419563</name>
</gene>
<accession>A0A6G1H571</accession>
<dbReference type="OrthoDB" id="5150140at2759"/>
<organism evidence="1 2">
    <name type="scientific">Aulographum hederae CBS 113979</name>
    <dbReference type="NCBI Taxonomy" id="1176131"/>
    <lineage>
        <taxon>Eukaryota</taxon>
        <taxon>Fungi</taxon>
        <taxon>Dikarya</taxon>
        <taxon>Ascomycota</taxon>
        <taxon>Pezizomycotina</taxon>
        <taxon>Dothideomycetes</taxon>
        <taxon>Pleosporomycetidae</taxon>
        <taxon>Aulographales</taxon>
        <taxon>Aulographaceae</taxon>
    </lineage>
</organism>
<evidence type="ECO:0000313" key="1">
    <source>
        <dbReference type="EMBL" id="KAF1988214.1"/>
    </source>
</evidence>
<dbReference type="EMBL" id="ML977149">
    <property type="protein sequence ID" value="KAF1988214.1"/>
    <property type="molecule type" value="Genomic_DNA"/>
</dbReference>
<reference evidence="1" key="1">
    <citation type="journal article" date="2020" name="Stud. Mycol.">
        <title>101 Dothideomycetes genomes: a test case for predicting lifestyles and emergence of pathogens.</title>
        <authorList>
            <person name="Haridas S."/>
            <person name="Albert R."/>
            <person name="Binder M."/>
            <person name="Bloem J."/>
            <person name="Labutti K."/>
            <person name="Salamov A."/>
            <person name="Andreopoulos B."/>
            <person name="Baker S."/>
            <person name="Barry K."/>
            <person name="Bills G."/>
            <person name="Bluhm B."/>
            <person name="Cannon C."/>
            <person name="Castanera R."/>
            <person name="Culley D."/>
            <person name="Daum C."/>
            <person name="Ezra D."/>
            <person name="Gonzalez J."/>
            <person name="Henrissat B."/>
            <person name="Kuo A."/>
            <person name="Liang C."/>
            <person name="Lipzen A."/>
            <person name="Lutzoni F."/>
            <person name="Magnuson J."/>
            <person name="Mondo S."/>
            <person name="Nolan M."/>
            <person name="Ohm R."/>
            <person name="Pangilinan J."/>
            <person name="Park H.-J."/>
            <person name="Ramirez L."/>
            <person name="Alfaro M."/>
            <person name="Sun H."/>
            <person name="Tritt A."/>
            <person name="Yoshinaga Y."/>
            <person name="Zwiers L.-H."/>
            <person name="Turgeon B."/>
            <person name="Goodwin S."/>
            <person name="Spatafora J."/>
            <person name="Crous P."/>
            <person name="Grigoriev I."/>
        </authorList>
    </citation>
    <scope>NUCLEOTIDE SEQUENCE</scope>
    <source>
        <strain evidence="1">CBS 113979</strain>
    </source>
</reference>
<evidence type="ECO:0000313" key="2">
    <source>
        <dbReference type="Proteomes" id="UP000800041"/>
    </source>
</evidence>
<keyword evidence="2" id="KW-1185">Reference proteome</keyword>
<protein>
    <submittedName>
        <fullName evidence="1">Uncharacterized protein</fullName>
    </submittedName>
</protein>
<proteinExistence type="predicted"/>
<dbReference type="AlphaFoldDB" id="A0A6G1H571"/>
<dbReference type="Proteomes" id="UP000800041">
    <property type="component" value="Unassembled WGS sequence"/>
</dbReference>
<name>A0A6G1H571_9PEZI</name>